<dbReference type="InterPro" id="IPR031334">
    <property type="entry name" value="Piezo_cap_dom"/>
</dbReference>
<feature type="compositionally biased region" description="Low complexity" evidence="10">
    <location>
        <begin position="1832"/>
        <end position="1843"/>
    </location>
</feature>
<feature type="region of interest" description="Disordered" evidence="10">
    <location>
        <begin position="709"/>
        <end position="736"/>
    </location>
</feature>
<feature type="transmembrane region" description="Helical" evidence="11">
    <location>
        <begin position="2048"/>
        <end position="2065"/>
    </location>
</feature>
<feature type="domain" description="Piezo non-specific cation channel cap" evidence="12">
    <location>
        <begin position="2219"/>
        <end position="2522"/>
    </location>
</feature>
<evidence type="ECO:0000259" key="13">
    <source>
        <dbReference type="Pfam" id="PF15917"/>
    </source>
</evidence>
<feature type="transmembrane region" description="Helical" evidence="11">
    <location>
        <begin position="177"/>
        <end position="197"/>
    </location>
</feature>
<feature type="transmembrane region" description="Helical" evidence="11">
    <location>
        <begin position="983"/>
        <end position="1005"/>
    </location>
</feature>
<evidence type="ECO:0000256" key="5">
    <source>
        <dbReference type="ARBA" id="ARBA00022692"/>
    </source>
</evidence>
<dbReference type="InterPro" id="IPR027272">
    <property type="entry name" value="Piezo"/>
</dbReference>
<dbReference type="Pfam" id="PF23188">
    <property type="entry name" value="THU_Piezo1"/>
    <property type="match status" value="1"/>
</dbReference>
<feature type="transmembrane region" description="Helical" evidence="11">
    <location>
        <begin position="203"/>
        <end position="220"/>
    </location>
</feature>
<feature type="transmembrane region" description="Helical" evidence="11">
    <location>
        <begin position="585"/>
        <end position="602"/>
    </location>
</feature>
<evidence type="ECO:0000256" key="2">
    <source>
        <dbReference type="ARBA" id="ARBA00007821"/>
    </source>
</evidence>
<feature type="transmembrane region" description="Helical" evidence="11">
    <location>
        <begin position="663"/>
        <end position="683"/>
    </location>
</feature>
<evidence type="ECO:0000256" key="6">
    <source>
        <dbReference type="ARBA" id="ARBA00022989"/>
    </source>
</evidence>
<feature type="transmembrane region" description="Helical" evidence="11">
    <location>
        <begin position="59"/>
        <end position="81"/>
    </location>
</feature>
<evidence type="ECO:0000256" key="10">
    <source>
        <dbReference type="SAM" id="MobiDB-lite"/>
    </source>
</evidence>
<comment type="similarity">
    <text evidence="2">Belongs to the PIEZO (TC 1.A.75) family.</text>
</comment>
<sequence length="2539" mass="289890">MANYFGCMCLMRVLLPLSLSLSVLFRQTGLSFIYLLLLLLLPMVRIPTHKTMAGATGQYLRAVMVLSFLTSIAQLSFQIVLLSMPPYGNFLKENNTTESILRHVGLVRLNGIRVEDGFRYLAPEVLMLITSIAVYVGCTKLSAETTRSRASSASAPSTAAILPPVSSTIAYRNRRKAFFITVGKCLALASLCLAGILRPSSLNGVYFLAFLGGMTWWACYKELHRPFGVVLHCVQVLAALHIMALFVVQLQWVQEFLTTDCNYCRYLGLTFLMKTNENDPRIQEFTHVEWTSFLNPIALLWLYYILGIESYFLLRPRLIRNMSPTKYDGSGRRRSTVRQDVHGSVILSDGYEDVIQLDALGVPREEENQPGLCEQILDFFASLFRIINRSSYIGTNIAMMAWSITYHSWLTFVLLLWASILWILPNQRRSMMRCSPFLVVYAILLLLAQYIYCMDLKKEELPEKVNGVNLRQIGFSRPDNLPCEPLLVKSLYTLFFWITLRQFMQERFERRNTSALEDMAAPLQITVGPATRGFTGAEGAKPPSQAMNWLGDFVNSLLTKFWIWVVAIMLFVIGLSGTRMTVYRIIYMALFLIFVLVFQLSYQAWRKFMYGFWLTVIIYSMSILVLIYTYQFDSFPSYWTDYLGISLELQRDIGMEKFQTSELFVKLLTPTFFLVITVIQMHYFHKDFLLLTDIKCRSEILKRESSMYGSSVAGGQGHVTEDPEGGADEQQKEENVPMPSLRTLKQLSTKELQQLAIQLKIQIEKVVDLVWLFMELHMLKLMLLSIMLLCVFDVCAMHFVFLLLAVVALSFGSKTHTLVCHAVSVLVSILLLLKMIYQITYFEHKNYAVNCTENVTTGNDADWLGLYKSDNLPEILKGYIGLIFLATLMAIVRVRQLYKRQLSGEPISRPHIMFPNIQRCHADQDLRTCFKYLLNYGFYKFGIEICLMATVALIGTRMDLYAVLYGIWLCVLVIMRREKLAKLWGIYQVFIVMLIPIQYAMAVGLPPALCVEYPWNQSLILRNLQEWMFLPDPVYPPAAYKLVCDFVLLMLVCRQSLVFRIEKRYAGQVYAGGSNKSILKEAEQPGFVNPVPDHISYIRSWLDIAKRCFLSSFLWVTLAIVFLAGTNRVNLFSLGYLVGAFVFLWQGEEIYLRPVPYILKRWNTLLGYNVAIIMIKALLQIVGCMFLLEVKSHACWAAQLLGITCIRKFPAASGTSMMDDFTQCNVPKENSGLIWDGVCFGCLIMMRRLFNSYYFIHQINENKAMTVLASRGAELIEELRMKRIREQENQEHRILEKIRVKMERIKATQQKIQGPMFKEPESHHVAIRSGDYYMFEELDDDVLEEKDETSSDDEGGRHDGERRVTLSKFLDTAFKTDMEQAAELALTKGTAGEDVTEGGRRPSVKLTRNKSSFFTCETEITPQAQASSPSLRSDYMPTSPEGSKGSYPSQHYPQDEADGTSTTKDASSESEVKMSIGQRIWLMVKFAWAFVESAMVTLTRRLNHISRDYRYVMEVLTLEKKTLKEKPDFGQGVRVGSAMIWQPMPSAVERCKLRPGDADDKAEGARDGTDVQTEASDRESARLDPVPLPAKASTSLDQIDESTPDEVETVGSQQPPVSLEQMDETQELSAKDQAPIVRLVLALWFAVISHSDLVCYFMVFLYQIKSATILSLPLPLMVFLWGTLTIPRPTKTFWVTMIAYTEVIVIVKWMFQFEFLPWNKAPIIEKNPFFPPRIIGIESKPNYAMYDLFLLLIVFFHRYMLKSLGLWKTTYEDPVMFKEKEQKFRLDGEGDSVGLHRVDEEDTLTADVAMPTSKDLAILKHGGSRLSYSAPGLGNSGSSSQLGRGSGLRRRSSAGNVSDQVVTQGGRRLSAYKTSMEQSELGEHVRSADDDPSTSNVIVVRTDEEEASDHIPGFLLLASKRYCDSVKGFFDHLLSRAQRVTADVYALMFLCDFFNFMVVIFGFASFGSDLGEGGVSAYLEENKVPIPFLVMLILQFALIVIDRALYLRKYILGKIVFQFLLVIGVHIWMFFILPLVTDKQFNAELPPQMWFMVKCFYLLLSAYQIRSGYPTRILGNVLCKRYNVLNMVLFKGFMAVPFLFELRALMDWMWTDTSMTVWDWLKMEDIFANIFQHKCARRMESEYPQPRGEKKKPLVKYLMGGGGLFVIIAVIWFPLVIFALGSTVGQPNLPYDVTVTMDIGNYQPIYKMSAQNNTINTIDKMSEQTWNKMQNAYNKNKVALTFLSNYDHTDIAIIRMSNASRMVWGISEPDRNYLLADLQSNRPIVVRFTWHVSRVSPNPKTSGEATDFQLYEMNYEVEGKPNPQRQNLIKMLNRTAQTTALIPNIFPKFLKVTNRGKATPVSQLMLPKPTILDQSYRNISLKYNGINVSSSQSWWSLEETCNDENYQEFLNKIDDDHCSKLVIYTFNDKSFPKTLSFISGEGIIGLYVGLVLLFSKIIRGIMTGLLEKIMFTDLPNVDRILQLCLDIYLVRESGELDLEEDLFAKLVFLYRSPETLIKWTRPREEGEGEEGNGQPMIAQ</sequence>
<feature type="compositionally biased region" description="Basic and acidic residues" evidence="10">
    <location>
        <begin position="1554"/>
        <end position="1582"/>
    </location>
</feature>
<feature type="transmembrane region" description="Helical" evidence="11">
    <location>
        <begin position="1038"/>
        <end position="1057"/>
    </location>
</feature>
<keyword evidence="6 11" id="KW-1133">Transmembrane helix</keyword>
<dbReference type="Pfam" id="PF24871">
    <property type="entry name" value="Piezo_TM1-24"/>
    <property type="match status" value="1"/>
</dbReference>
<keyword evidence="5 11" id="KW-0812">Transmembrane</keyword>
<keyword evidence="8 11" id="KW-0472">Membrane</keyword>
<evidence type="ECO:0000259" key="12">
    <source>
        <dbReference type="Pfam" id="PF12166"/>
    </source>
</evidence>
<feature type="transmembrane region" description="Helical" evidence="11">
    <location>
        <begin position="960"/>
        <end position="976"/>
    </location>
</feature>
<feature type="transmembrane region" description="Helical" evidence="11">
    <location>
        <begin position="436"/>
        <end position="454"/>
    </location>
</feature>
<feature type="transmembrane region" description="Helical" evidence="11">
    <location>
        <begin position="406"/>
        <end position="424"/>
    </location>
</feature>
<evidence type="ECO:0000256" key="3">
    <source>
        <dbReference type="ARBA" id="ARBA00022448"/>
    </source>
</evidence>
<evidence type="ECO:0000259" key="16">
    <source>
        <dbReference type="Pfam" id="PF24874"/>
    </source>
</evidence>
<feature type="transmembrane region" description="Helical" evidence="11">
    <location>
        <begin position="1743"/>
        <end position="1761"/>
    </location>
</feature>
<evidence type="ECO:0000259" key="15">
    <source>
        <dbReference type="Pfam" id="PF24871"/>
    </source>
</evidence>
<organism evidence="17">
    <name type="scientific">Periplaneta americana</name>
    <name type="common">American cockroach</name>
    <name type="synonym">Blatta americana</name>
    <dbReference type="NCBI Taxonomy" id="6978"/>
    <lineage>
        <taxon>Eukaryota</taxon>
        <taxon>Metazoa</taxon>
        <taxon>Ecdysozoa</taxon>
        <taxon>Arthropoda</taxon>
        <taxon>Hexapoda</taxon>
        <taxon>Insecta</taxon>
        <taxon>Pterygota</taxon>
        <taxon>Neoptera</taxon>
        <taxon>Polyneoptera</taxon>
        <taxon>Dictyoptera</taxon>
        <taxon>Blattodea</taxon>
        <taxon>Blattoidea</taxon>
        <taxon>Blattidae</taxon>
        <taxon>Blattinae</taxon>
        <taxon>Periplaneta</taxon>
    </lineage>
</organism>
<proteinExistence type="evidence at transcript level"/>
<dbReference type="PANTHER" id="PTHR47049">
    <property type="entry name" value="PIEZO-TYPE MECHANOSENSITIVE ION CHANNEL HOMOLOG"/>
    <property type="match status" value="1"/>
</dbReference>
<evidence type="ECO:0000256" key="11">
    <source>
        <dbReference type="SAM" id="Phobius"/>
    </source>
</evidence>
<feature type="transmembrane region" description="Helical" evidence="11">
    <location>
        <begin position="227"/>
        <end position="248"/>
    </location>
</feature>
<feature type="compositionally biased region" description="Polar residues" evidence="10">
    <location>
        <begin position="1417"/>
        <end position="1431"/>
    </location>
</feature>
<dbReference type="InterPro" id="IPR056770">
    <property type="entry name" value="Piezo_THU9_anchor"/>
</dbReference>
<keyword evidence="4" id="KW-1003">Cell membrane</keyword>
<dbReference type="GeneID" id="138711126"/>
<evidence type="ECO:0000256" key="4">
    <source>
        <dbReference type="ARBA" id="ARBA00022475"/>
    </source>
</evidence>
<evidence type="ECO:0000256" key="8">
    <source>
        <dbReference type="ARBA" id="ARBA00023136"/>
    </source>
</evidence>
<accession>A0A5J6D2E5</accession>
<dbReference type="EMBL" id="MK598063">
    <property type="protein sequence ID" value="QEQ91637.1"/>
    <property type="molecule type" value="mRNA"/>
</dbReference>
<feature type="transmembrane region" description="Helical" evidence="11">
    <location>
        <begin position="2157"/>
        <end position="2180"/>
    </location>
</feature>
<name>A0A5J6D2E5_PERAM</name>
<feature type="transmembrane region" description="Helical" evidence="11">
    <location>
        <begin position="30"/>
        <end position="47"/>
    </location>
</feature>
<dbReference type="Pfam" id="PF12166">
    <property type="entry name" value="Piezo_cap"/>
    <property type="match status" value="1"/>
</dbReference>
<evidence type="ECO:0000256" key="9">
    <source>
        <dbReference type="ARBA" id="ARBA00023303"/>
    </source>
</evidence>
<evidence type="ECO:0000313" key="17">
    <source>
        <dbReference type="EMBL" id="QEQ91637.1"/>
    </source>
</evidence>
<feature type="domain" description="Piezo transmembrane helical unit" evidence="14">
    <location>
        <begin position="1648"/>
        <end position="1768"/>
    </location>
</feature>
<dbReference type="InterPro" id="IPR031805">
    <property type="entry name" value="Piezo_TM25-28"/>
</dbReference>
<feature type="transmembrane region" description="Helical" evidence="11">
    <location>
        <begin position="818"/>
        <end position="837"/>
    </location>
</feature>
<evidence type="ECO:0000256" key="7">
    <source>
        <dbReference type="ARBA" id="ARBA00023065"/>
    </source>
</evidence>
<feature type="transmembrane region" description="Helical" evidence="11">
    <location>
        <begin position="933"/>
        <end position="954"/>
    </location>
</feature>
<feature type="domain" description="Piezo TM1-24" evidence="15">
    <location>
        <begin position="26"/>
        <end position="689"/>
    </location>
</feature>
<evidence type="ECO:0000256" key="1">
    <source>
        <dbReference type="ARBA" id="ARBA00004651"/>
    </source>
</evidence>
<feature type="transmembrane region" description="Helical" evidence="11">
    <location>
        <begin position="608"/>
        <end position="630"/>
    </location>
</feature>
<feature type="transmembrane region" description="Helical" evidence="11">
    <location>
        <begin position="561"/>
        <end position="578"/>
    </location>
</feature>
<dbReference type="GO" id="GO:0008381">
    <property type="term" value="F:mechanosensitive monoatomic ion channel activity"/>
    <property type="evidence" value="ECO:0007669"/>
    <property type="project" value="InterPro"/>
</dbReference>
<feature type="region of interest" description="Disordered" evidence="10">
    <location>
        <begin position="1554"/>
        <end position="1616"/>
    </location>
</feature>
<feature type="transmembrane region" description="Helical" evidence="11">
    <location>
        <begin position="781"/>
        <end position="811"/>
    </location>
</feature>
<feature type="transmembrane region" description="Helical" evidence="11">
    <location>
        <begin position="1639"/>
        <end position="1662"/>
    </location>
</feature>
<feature type="transmembrane region" description="Helical" evidence="11">
    <location>
        <begin position="1166"/>
        <end position="1188"/>
    </location>
</feature>
<dbReference type="InterPro" id="IPR056769">
    <property type="entry name" value="Piezo_TM1-24"/>
</dbReference>
<dbReference type="Pfam" id="PF15917">
    <property type="entry name" value="Piezo_TM25-28"/>
    <property type="match status" value="1"/>
</dbReference>
<feature type="transmembrane region" description="Helical" evidence="11">
    <location>
        <begin position="1944"/>
        <end position="1966"/>
    </location>
</feature>
<feature type="compositionally biased region" description="Acidic residues" evidence="10">
    <location>
        <begin position="1598"/>
        <end position="1608"/>
    </location>
</feature>
<feature type="transmembrane region" description="Helical" evidence="11">
    <location>
        <begin position="1668"/>
        <end position="1686"/>
    </location>
</feature>
<feature type="transmembrane region" description="Helical" evidence="11">
    <location>
        <begin position="293"/>
        <end position="314"/>
    </location>
</feature>
<keyword evidence="9" id="KW-0407">Ion channel</keyword>
<reference evidence="17" key="1">
    <citation type="submission" date="2019-03" db="EMBL/GenBank/DDBJ databases">
        <title>RNA interference supports a role for Nanchung-Inactive proteins in mechanotransduction by tactile spines of the cockroach, Periplaneta americana.</title>
        <authorList>
            <person name="Hennenfent A."/>
            <person name="Liu H."/>
            <person name="Torkkeli P.H."/>
            <person name="French A.S."/>
        </authorList>
    </citation>
    <scope>NUCLEOTIDE SEQUENCE</scope>
</reference>
<keyword evidence="3" id="KW-0813">Transport</keyword>
<dbReference type="CTD" id="34112"/>
<comment type="subcellular location">
    <subcellularLocation>
        <location evidence="1">Cell membrane</location>
        <topology evidence="1">Multi-pass membrane protein</topology>
    </subcellularLocation>
</comment>
<feature type="transmembrane region" description="Helical" evidence="11">
    <location>
        <begin position="120"/>
        <end position="138"/>
    </location>
</feature>
<evidence type="ECO:0000259" key="14">
    <source>
        <dbReference type="Pfam" id="PF23188"/>
    </source>
</evidence>
<feature type="transmembrane region" description="Helical" evidence="11">
    <location>
        <begin position="1104"/>
        <end position="1123"/>
    </location>
</feature>
<dbReference type="PANTHER" id="PTHR47049:SF2">
    <property type="entry name" value="PIEZO-TYPE MECHANOSENSITIVE ION CHANNEL HOMOLOG"/>
    <property type="match status" value="1"/>
</dbReference>
<dbReference type="RefSeq" id="XP_069698571.1">
    <property type="nucleotide sequence ID" value="XM_069842470.1"/>
</dbReference>
<feature type="domain" description="Piezo THU9 and anchor" evidence="16">
    <location>
        <begin position="1943"/>
        <end position="2179"/>
    </location>
</feature>
<feature type="region of interest" description="Disordered" evidence="10">
    <location>
        <begin position="1830"/>
        <end position="1861"/>
    </location>
</feature>
<feature type="domain" description="Piezo TM25-28" evidence="13">
    <location>
        <begin position="1088"/>
        <end position="1314"/>
    </location>
</feature>
<dbReference type="GO" id="GO:0005886">
    <property type="term" value="C:plasma membrane"/>
    <property type="evidence" value="ECO:0007669"/>
    <property type="project" value="UniProtKB-SubCell"/>
</dbReference>
<feature type="transmembrane region" description="Helical" evidence="11">
    <location>
        <begin position="1986"/>
        <end position="2006"/>
    </location>
</feature>
<dbReference type="InterPro" id="IPR056768">
    <property type="entry name" value="THU_Piezo"/>
</dbReference>
<dbReference type="Pfam" id="PF24874">
    <property type="entry name" value="Piezo_THU9_anchor"/>
    <property type="match status" value="1"/>
</dbReference>
<feature type="transmembrane region" description="Helical" evidence="11">
    <location>
        <begin position="1129"/>
        <end position="1145"/>
    </location>
</feature>
<keyword evidence="7" id="KW-0406">Ion transport</keyword>
<feature type="transmembrane region" description="Helical" evidence="11">
    <location>
        <begin position="2015"/>
        <end position="2036"/>
    </location>
</feature>
<feature type="transmembrane region" description="Helical" evidence="11">
    <location>
        <begin position="875"/>
        <end position="894"/>
    </location>
</feature>
<protein>
    <submittedName>
        <fullName evidence="17">Piezo</fullName>
    </submittedName>
</protein>
<feature type="transmembrane region" description="Helical" evidence="11">
    <location>
        <begin position="2435"/>
        <end position="2454"/>
    </location>
</feature>
<feature type="region of interest" description="Disordered" evidence="10">
    <location>
        <begin position="1417"/>
        <end position="1470"/>
    </location>
</feature>